<dbReference type="EMBL" id="JAFREL020000001">
    <property type="protein sequence ID" value="MEO1770252.1"/>
    <property type="molecule type" value="Genomic_DNA"/>
</dbReference>
<protein>
    <submittedName>
        <fullName evidence="2">Signal peptidase I</fullName>
    </submittedName>
</protein>
<evidence type="ECO:0000313" key="3">
    <source>
        <dbReference type="Proteomes" id="UP000664357"/>
    </source>
</evidence>
<gene>
    <name evidence="2" type="ORF">JZO67_002203</name>
</gene>
<organism evidence="2 3">
    <name type="scientific">Candidatus Enterococcus ferrettii</name>
    <dbReference type="NCBI Taxonomy" id="2815324"/>
    <lineage>
        <taxon>Bacteria</taxon>
        <taxon>Bacillati</taxon>
        <taxon>Bacillota</taxon>
        <taxon>Bacilli</taxon>
        <taxon>Lactobacillales</taxon>
        <taxon>Enterococcaceae</taxon>
        <taxon>Enterococcus</taxon>
    </lineage>
</organism>
<name>A0ABV0ENR6_9ENTE</name>
<comment type="caution">
    <text evidence="2">The sequence shown here is derived from an EMBL/GenBank/DDBJ whole genome shotgun (WGS) entry which is preliminary data.</text>
</comment>
<reference evidence="2 3" key="1">
    <citation type="submission" date="2021-03" db="EMBL/GenBank/DDBJ databases">
        <authorList>
            <person name="Gilmore M.S."/>
            <person name="Schwartzman J."/>
            <person name="Van Tyne D."/>
            <person name="Martin M."/>
            <person name="Earl A.M."/>
            <person name="Manson A.L."/>
            <person name="Straub T."/>
            <person name="Salamzade R."/>
            <person name="Saavedra J."/>
            <person name="Lebreton F."/>
            <person name="Prichula J."/>
            <person name="Schaufler K."/>
            <person name="Gaca A."/>
            <person name="Sgardioli B."/>
            <person name="Wagenaar J."/>
            <person name="Strong T."/>
        </authorList>
    </citation>
    <scope>NUCLEOTIDE SEQUENCE [LARGE SCALE GENOMIC DNA]</scope>
    <source>
        <strain evidence="2 3">665A</strain>
    </source>
</reference>
<reference evidence="2 3" key="2">
    <citation type="submission" date="2024-02" db="EMBL/GenBank/DDBJ databases">
        <title>The Genome Sequence of Enterococcus sp. DIV0159.</title>
        <authorList>
            <person name="Earl A."/>
            <person name="Manson A."/>
            <person name="Gilmore M."/>
            <person name="Sanders J."/>
            <person name="Shea T."/>
            <person name="Howe W."/>
            <person name="Livny J."/>
            <person name="Cuomo C."/>
            <person name="Neafsey D."/>
            <person name="Birren B."/>
        </authorList>
    </citation>
    <scope>NUCLEOTIDE SEQUENCE [LARGE SCALE GENOMIC DNA]</scope>
    <source>
        <strain evidence="2 3">665A</strain>
    </source>
</reference>
<accession>A0ABV0ENR6</accession>
<keyword evidence="1" id="KW-0812">Transmembrane</keyword>
<keyword evidence="1" id="KW-0472">Membrane</keyword>
<sequence>MNYYKKITVFYGAVIVFFFLLTTLTIVIPRLLEVTPYVVEDNKMAPKYSKGGLLFVRPNRRQAQAGDSITYYENQGQSVKTRRVLSVDEKINGYFVKGDNVSNAEMGLVHFRNFIGKPAFYLPYIGFLVNTQFMNMVKASLFLLAILLTLLTILYQKSYYSKKEILEKTCDE</sequence>
<keyword evidence="1" id="KW-1133">Transmembrane helix</keyword>
<evidence type="ECO:0000256" key="1">
    <source>
        <dbReference type="SAM" id="Phobius"/>
    </source>
</evidence>
<dbReference type="Proteomes" id="UP000664357">
    <property type="component" value="Unassembled WGS sequence"/>
</dbReference>
<feature type="transmembrane region" description="Helical" evidence="1">
    <location>
        <begin position="136"/>
        <end position="155"/>
    </location>
</feature>
<dbReference type="InterPro" id="IPR019533">
    <property type="entry name" value="Peptidase_S26"/>
</dbReference>
<keyword evidence="3" id="KW-1185">Reference proteome</keyword>
<feature type="transmembrane region" description="Helical" evidence="1">
    <location>
        <begin position="7"/>
        <end position="28"/>
    </location>
</feature>
<dbReference type="CDD" id="cd06530">
    <property type="entry name" value="S26_SPase_I"/>
    <property type="match status" value="1"/>
</dbReference>
<dbReference type="RefSeq" id="WP_207704265.1">
    <property type="nucleotide sequence ID" value="NZ_JAFREL020000001.1"/>
</dbReference>
<evidence type="ECO:0000313" key="2">
    <source>
        <dbReference type="EMBL" id="MEO1770252.1"/>
    </source>
</evidence>
<proteinExistence type="predicted"/>